<name>A0A5A7NSJ8_9MICC</name>
<organism evidence="2 3">
    <name type="scientific">Zafaria cholistanensis</name>
    <dbReference type="NCBI Taxonomy" id="1682741"/>
    <lineage>
        <taxon>Bacteria</taxon>
        <taxon>Bacillati</taxon>
        <taxon>Actinomycetota</taxon>
        <taxon>Actinomycetes</taxon>
        <taxon>Micrococcales</taxon>
        <taxon>Micrococcaceae</taxon>
        <taxon>Zafaria</taxon>
    </lineage>
</organism>
<reference evidence="2 3" key="1">
    <citation type="submission" date="2019-09" db="EMBL/GenBank/DDBJ databases">
        <title>Arthrobacter zafarii sp. nov., a moderately thermotolerant and halotolerant actinobacterium isolated from Cholistan desert soil of Pakistan.</title>
        <authorList>
            <person name="Amin A."/>
            <person name="Ahmed I."/>
            <person name="Khalid N."/>
            <person name="Schumann P."/>
            <person name="Busse H.J."/>
            <person name="Khan I.U."/>
            <person name="Li S."/>
            <person name="Li W.J."/>
        </authorList>
    </citation>
    <scope>NUCLEOTIDE SEQUENCE [LARGE SCALE GENOMIC DNA]</scope>
    <source>
        <strain evidence="2 3">NCCP-1664</strain>
    </source>
</reference>
<evidence type="ECO:0000256" key="1">
    <source>
        <dbReference type="SAM" id="Phobius"/>
    </source>
</evidence>
<accession>A0A5A7NSJ8</accession>
<dbReference type="InterPro" id="IPR046151">
    <property type="entry name" value="DUF6153"/>
</dbReference>
<evidence type="ECO:0000313" key="3">
    <source>
        <dbReference type="Proteomes" id="UP000325307"/>
    </source>
</evidence>
<dbReference type="Pfam" id="PF19650">
    <property type="entry name" value="DUF6153"/>
    <property type="match status" value="1"/>
</dbReference>
<dbReference type="OrthoDB" id="3294840at2"/>
<keyword evidence="1" id="KW-0472">Membrane</keyword>
<comment type="caution">
    <text evidence="2">The sequence shown here is derived from an EMBL/GenBank/DDBJ whole genome shotgun (WGS) entry which is preliminary data.</text>
</comment>
<keyword evidence="1" id="KW-0812">Transmembrane</keyword>
<feature type="transmembrane region" description="Helical" evidence="1">
    <location>
        <begin position="90"/>
        <end position="107"/>
    </location>
</feature>
<sequence>MIRRHSGTRGRNPSAAQGLGRVLLLLGLLLMHIVGMDHTSGRPSASHADTHVTAHQHTVAGPGTSVHADLSPLGADETGVCFDDGCGMEMSMAGLCIVALLGGGILLHRISRSLVSVPGQGLPAPPLWRPVPAIPIPPSLVHLSISRT</sequence>
<gene>
    <name evidence="2" type="ORF">NCCP1664_16280</name>
</gene>
<proteinExistence type="predicted"/>
<dbReference type="RefSeq" id="WP_149956740.1">
    <property type="nucleotide sequence ID" value="NZ_BKDJ01000007.1"/>
</dbReference>
<dbReference type="AlphaFoldDB" id="A0A5A7NSJ8"/>
<evidence type="ECO:0000313" key="2">
    <source>
        <dbReference type="EMBL" id="GER23132.1"/>
    </source>
</evidence>
<dbReference type="Proteomes" id="UP000325307">
    <property type="component" value="Unassembled WGS sequence"/>
</dbReference>
<protein>
    <submittedName>
        <fullName evidence="2">Uncharacterized protein</fullName>
    </submittedName>
</protein>
<dbReference type="EMBL" id="BKDJ01000007">
    <property type="protein sequence ID" value="GER23132.1"/>
    <property type="molecule type" value="Genomic_DNA"/>
</dbReference>
<keyword evidence="1" id="KW-1133">Transmembrane helix</keyword>
<keyword evidence="3" id="KW-1185">Reference proteome</keyword>